<sequence>MSRDVATKLARQLNNRAANAKPQDEPTDPLAIAFLRKLEERKLGKYLSDDEPDPTEERRQALQELAQFNRDLKSGKYYEEREAKRQAEAETERQQNLSAGEIFIEALRKANNQPAGAPPPLNGAGILRAAIRGLGGKVTVNGG</sequence>
<evidence type="ECO:0000313" key="3">
    <source>
        <dbReference type="Proteomes" id="UP000006043"/>
    </source>
</evidence>
<name>K0V9M0_MYCFO</name>
<protein>
    <submittedName>
        <fullName evidence="2">Uncharacterized protein</fullName>
    </submittedName>
</protein>
<dbReference type="GeneID" id="93411103"/>
<organism evidence="2 3">
    <name type="scientific">Mycolicibacterium fortuitum subsp. fortuitum DSM 46621 = ATCC 6841 = JCM 6387</name>
    <dbReference type="NCBI Taxonomy" id="1214102"/>
    <lineage>
        <taxon>Bacteria</taxon>
        <taxon>Bacillati</taxon>
        <taxon>Actinomycetota</taxon>
        <taxon>Actinomycetes</taxon>
        <taxon>Mycobacteriales</taxon>
        <taxon>Mycobacteriaceae</taxon>
        <taxon>Mycolicibacterium</taxon>
    </lineage>
</organism>
<feature type="region of interest" description="Disordered" evidence="1">
    <location>
        <begin position="73"/>
        <end position="96"/>
    </location>
</feature>
<dbReference type="PATRIC" id="fig|1214102.3.peg.539"/>
<accession>K0V9M0</accession>
<dbReference type="HOGENOM" id="CLU_1804040_0_0_11"/>
<feature type="compositionally biased region" description="Basic and acidic residues" evidence="1">
    <location>
        <begin position="73"/>
        <end position="93"/>
    </location>
</feature>
<proteinExistence type="predicted"/>
<dbReference type="AlphaFoldDB" id="K0V9M0"/>
<dbReference type="EMBL" id="ALQB01000006">
    <property type="protein sequence ID" value="EJZ15787.1"/>
    <property type="molecule type" value="Genomic_DNA"/>
</dbReference>
<evidence type="ECO:0000256" key="1">
    <source>
        <dbReference type="SAM" id="MobiDB-lite"/>
    </source>
</evidence>
<dbReference type="Proteomes" id="UP000006043">
    <property type="component" value="Unassembled WGS sequence"/>
</dbReference>
<gene>
    <name evidence="2" type="ORF">MFORT_02719</name>
</gene>
<dbReference type="RefSeq" id="WP_003880412.1">
    <property type="nucleotide sequence ID" value="NZ_JH814723.1"/>
</dbReference>
<feature type="compositionally biased region" description="Low complexity" evidence="1">
    <location>
        <begin position="9"/>
        <end position="20"/>
    </location>
</feature>
<comment type="caution">
    <text evidence="2">The sequence shown here is derived from an EMBL/GenBank/DDBJ whole genome shotgun (WGS) entry which is preliminary data.</text>
</comment>
<reference evidence="2 3" key="1">
    <citation type="journal article" date="2012" name="J. Bacteriol.">
        <title>Complete Genome Sequence of Mycobacterium fortuitum subsp. fortuitum Type Strain DSM46621.</title>
        <authorList>
            <person name="Ho Y.S."/>
            <person name="Adroub S.A."/>
            <person name="Aleisa F."/>
            <person name="Mahmood H."/>
            <person name="Othoum G."/>
            <person name="Rashid F."/>
            <person name="Zaher M."/>
            <person name="Ali S."/>
            <person name="Bitter W."/>
            <person name="Pain A."/>
            <person name="Abdallah A.M."/>
        </authorList>
    </citation>
    <scope>NUCLEOTIDE SEQUENCE [LARGE SCALE GENOMIC DNA]</scope>
    <source>
        <strain evidence="3">DSM46621</strain>
    </source>
</reference>
<feature type="region of interest" description="Disordered" evidence="1">
    <location>
        <begin position="1"/>
        <end position="29"/>
    </location>
</feature>
<evidence type="ECO:0000313" key="2">
    <source>
        <dbReference type="EMBL" id="EJZ15787.1"/>
    </source>
</evidence>